<keyword evidence="7" id="KW-0998">Cell outer membrane</keyword>
<organism evidence="8 9">
    <name type="scientific">Marinigracilibium pacificum</name>
    <dbReference type="NCBI Taxonomy" id="2729599"/>
    <lineage>
        <taxon>Bacteria</taxon>
        <taxon>Pseudomonadati</taxon>
        <taxon>Bacteroidota</taxon>
        <taxon>Cytophagia</taxon>
        <taxon>Cytophagales</taxon>
        <taxon>Flammeovirgaceae</taxon>
        <taxon>Marinigracilibium</taxon>
    </lineage>
</organism>
<evidence type="ECO:0000256" key="2">
    <source>
        <dbReference type="ARBA" id="ARBA00008163"/>
    </source>
</evidence>
<evidence type="ECO:0000256" key="4">
    <source>
        <dbReference type="ARBA" id="ARBA00022692"/>
    </source>
</evidence>
<gene>
    <name evidence="8" type="ORF">HH304_10480</name>
</gene>
<proteinExistence type="inferred from homology"/>
<keyword evidence="6" id="KW-0472">Membrane</keyword>
<dbReference type="GO" id="GO:0015483">
    <property type="term" value="F:long-chain fatty acid transporting porin activity"/>
    <property type="evidence" value="ECO:0007669"/>
    <property type="project" value="TreeGrafter"/>
</dbReference>
<dbReference type="Proteomes" id="UP000559010">
    <property type="component" value="Unassembled WGS sequence"/>
</dbReference>
<protein>
    <recommendedName>
        <fullName evidence="10">Outer membrane protein transport protein (OMPP1/FadL/TodX)</fullName>
    </recommendedName>
</protein>
<accession>A0A848IYW1</accession>
<dbReference type="Pfam" id="PF03349">
    <property type="entry name" value="Toluene_X"/>
    <property type="match status" value="1"/>
</dbReference>
<keyword evidence="4" id="KW-0812">Transmembrane</keyword>
<evidence type="ECO:0000256" key="3">
    <source>
        <dbReference type="ARBA" id="ARBA00022452"/>
    </source>
</evidence>
<dbReference type="PANTHER" id="PTHR35093:SF8">
    <property type="entry name" value="OUTER MEMBRANE PROTEIN NMB0088-RELATED"/>
    <property type="match status" value="1"/>
</dbReference>
<evidence type="ECO:0000256" key="5">
    <source>
        <dbReference type="ARBA" id="ARBA00022729"/>
    </source>
</evidence>
<dbReference type="GO" id="GO:0009279">
    <property type="term" value="C:cell outer membrane"/>
    <property type="evidence" value="ECO:0007669"/>
    <property type="project" value="UniProtKB-SubCell"/>
</dbReference>
<evidence type="ECO:0000256" key="7">
    <source>
        <dbReference type="ARBA" id="ARBA00023237"/>
    </source>
</evidence>
<comment type="subcellular location">
    <subcellularLocation>
        <location evidence="1">Cell outer membrane</location>
        <topology evidence="1">Multi-pass membrane protein</topology>
    </subcellularLocation>
</comment>
<evidence type="ECO:0000256" key="1">
    <source>
        <dbReference type="ARBA" id="ARBA00004571"/>
    </source>
</evidence>
<dbReference type="InterPro" id="IPR005017">
    <property type="entry name" value="OMPP1/FadL/TodX"/>
</dbReference>
<keyword evidence="3" id="KW-1134">Transmembrane beta strand</keyword>
<evidence type="ECO:0000313" key="8">
    <source>
        <dbReference type="EMBL" id="NMM48826.1"/>
    </source>
</evidence>
<dbReference type="EMBL" id="JABBNU010000006">
    <property type="protein sequence ID" value="NMM48826.1"/>
    <property type="molecule type" value="Genomic_DNA"/>
</dbReference>
<name>A0A848IYW1_9BACT</name>
<evidence type="ECO:0000256" key="6">
    <source>
        <dbReference type="ARBA" id="ARBA00023136"/>
    </source>
</evidence>
<comment type="similarity">
    <text evidence="2">Belongs to the OmpP1/FadL family.</text>
</comment>
<evidence type="ECO:0008006" key="10">
    <source>
        <dbReference type="Google" id="ProtNLM"/>
    </source>
</evidence>
<dbReference type="SUPFAM" id="SSF56935">
    <property type="entry name" value="Porins"/>
    <property type="match status" value="1"/>
</dbReference>
<sequence>MTTLLASAQSYVEIVEKASNTEISGTARIQAMGGAQTSLGADISSGFSNPAGIGFYNNKSFAVTAGLNFVNAKSDFYNNRNSESDFRFNTPALGIIFQNDGKDNSIIKSKGFGLTITNTSYFDNSIRYNASNPSQDFSSDFFDYIYSLYDANNFNPDFPSNLPEQAYNAFLVEEDALGLYYIEGDDYPPLPNAIDYSKDIEGGNSALNVAYGININDRVYLGAGLNLHFYDYTVETFYSEFRNNAALERMNYLQYVDVSAAGVSGTFGIIARPLNQLTVGLSYQTRTSYRATDYAEVVVEGIFNNYEYETTDGSIFLNNESSLVRYESEYSFTTPGKLRLGATYLFGKRGLVSFDAEHVNYSGMKLRNGTGIDFSGDNQFIDDNYDNVWNYRVGAEFRLTKLFYLRGGYATYACPKNLNGDKFIYSGGVGFRTKNGLFFDLTYLYKTESDIQDSPFTIAEPYSSDIQAFAPSANIKQQASSVLFTFGKSF</sequence>
<reference evidence="8 9" key="1">
    <citation type="submission" date="2020-04" db="EMBL/GenBank/DDBJ databases">
        <title>Flammeovirgaceae bacterium KN852 isolated from deep sea.</title>
        <authorList>
            <person name="Zhang D.-C."/>
        </authorList>
    </citation>
    <scope>NUCLEOTIDE SEQUENCE [LARGE SCALE GENOMIC DNA]</scope>
    <source>
        <strain evidence="8 9">KN852</strain>
    </source>
</reference>
<comment type="caution">
    <text evidence="8">The sequence shown here is derived from an EMBL/GenBank/DDBJ whole genome shotgun (WGS) entry which is preliminary data.</text>
</comment>
<dbReference type="PANTHER" id="PTHR35093">
    <property type="entry name" value="OUTER MEMBRANE PROTEIN NMB0088-RELATED"/>
    <property type="match status" value="1"/>
</dbReference>
<dbReference type="AlphaFoldDB" id="A0A848IYW1"/>
<keyword evidence="9" id="KW-1185">Reference proteome</keyword>
<dbReference type="Gene3D" id="2.40.160.60">
    <property type="entry name" value="Outer membrane protein transport protein (OMPP1/FadL/TodX)"/>
    <property type="match status" value="1"/>
</dbReference>
<evidence type="ECO:0000313" key="9">
    <source>
        <dbReference type="Proteomes" id="UP000559010"/>
    </source>
</evidence>
<keyword evidence="5" id="KW-0732">Signal</keyword>